<comment type="catalytic activity">
    <reaction evidence="2">
        <text>N(6)-D-ribulosyl-L-lysyl-[protein] + ATP = N(6)-(3-O-phospho-D-ribulosyl)-L-lysyl-[protein] + ADP + H(+)</text>
        <dbReference type="Rhea" id="RHEA:48432"/>
        <dbReference type="Rhea" id="RHEA-COMP:12103"/>
        <dbReference type="Rhea" id="RHEA-COMP:12104"/>
        <dbReference type="ChEBI" id="CHEBI:15378"/>
        <dbReference type="ChEBI" id="CHEBI:30616"/>
        <dbReference type="ChEBI" id="CHEBI:90418"/>
        <dbReference type="ChEBI" id="CHEBI:90420"/>
        <dbReference type="ChEBI" id="CHEBI:456216"/>
        <dbReference type="EC" id="2.7.1.172"/>
    </reaction>
    <physiologicalReaction direction="left-to-right" evidence="2">
        <dbReference type="Rhea" id="RHEA:48433"/>
    </physiologicalReaction>
</comment>
<dbReference type="PIRSF" id="PIRSF006221">
    <property type="entry name" value="Ketosamine-3-kinase"/>
    <property type="match status" value="1"/>
</dbReference>
<dbReference type="OMA" id="FRCEMES"/>
<proteinExistence type="inferred from homology"/>
<name>V3YZE4_LOTGI</name>
<keyword evidence="3" id="KW-0808">Transferase</keyword>
<dbReference type="CTD" id="20241096"/>
<organism evidence="4 5">
    <name type="scientific">Lottia gigantea</name>
    <name type="common">Giant owl limpet</name>
    <dbReference type="NCBI Taxonomy" id="225164"/>
    <lineage>
        <taxon>Eukaryota</taxon>
        <taxon>Metazoa</taxon>
        <taxon>Spiralia</taxon>
        <taxon>Lophotrochozoa</taxon>
        <taxon>Mollusca</taxon>
        <taxon>Gastropoda</taxon>
        <taxon>Patellogastropoda</taxon>
        <taxon>Lottioidea</taxon>
        <taxon>Lottiidae</taxon>
        <taxon>Lottia</taxon>
    </lineage>
</organism>
<dbReference type="InterPro" id="IPR011009">
    <property type="entry name" value="Kinase-like_dom_sf"/>
</dbReference>
<dbReference type="SUPFAM" id="SSF56112">
    <property type="entry name" value="Protein kinase-like (PK-like)"/>
    <property type="match status" value="1"/>
</dbReference>
<keyword evidence="3" id="KW-0418">Kinase</keyword>
<dbReference type="GO" id="GO:0016301">
    <property type="term" value="F:kinase activity"/>
    <property type="evidence" value="ECO:0007669"/>
    <property type="project" value="UniProtKB-UniRule"/>
</dbReference>
<dbReference type="OrthoDB" id="6048661at2759"/>
<dbReference type="PANTHER" id="PTHR12149">
    <property type="entry name" value="FRUCTOSAMINE 3 KINASE-RELATED PROTEIN"/>
    <property type="match status" value="1"/>
</dbReference>
<dbReference type="InterPro" id="IPR016477">
    <property type="entry name" value="Fructo-/Ketosamine-3-kinase"/>
</dbReference>
<dbReference type="HOGENOM" id="CLU_036517_0_1_1"/>
<dbReference type="EMBL" id="KB203660">
    <property type="protein sequence ID" value="ESO83553.1"/>
    <property type="molecule type" value="Genomic_DNA"/>
</dbReference>
<reference evidence="4 5" key="1">
    <citation type="journal article" date="2013" name="Nature">
        <title>Insights into bilaterian evolution from three spiralian genomes.</title>
        <authorList>
            <person name="Simakov O."/>
            <person name="Marletaz F."/>
            <person name="Cho S.J."/>
            <person name="Edsinger-Gonzales E."/>
            <person name="Havlak P."/>
            <person name="Hellsten U."/>
            <person name="Kuo D.H."/>
            <person name="Larsson T."/>
            <person name="Lv J."/>
            <person name="Arendt D."/>
            <person name="Savage R."/>
            <person name="Osoegawa K."/>
            <person name="de Jong P."/>
            <person name="Grimwood J."/>
            <person name="Chapman J.A."/>
            <person name="Shapiro H."/>
            <person name="Aerts A."/>
            <person name="Otillar R.P."/>
            <person name="Terry A.Y."/>
            <person name="Boore J.L."/>
            <person name="Grigoriev I.V."/>
            <person name="Lindberg D.R."/>
            <person name="Seaver E.C."/>
            <person name="Weisblat D.A."/>
            <person name="Putnam N.H."/>
            <person name="Rokhsar D.S."/>
        </authorList>
    </citation>
    <scope>NUCLEOTIDE SEQUENCE [LARGE SCALE GENOMIC DNA]</scope>
</reference>
<dbReference type="Proteomes" id="UP000030746">
    <property type="component" value="Unassembled WGS sequence"/>
</dbReference>
<evidence type="ECO:0000256" key="3">
    <source>
        <dbReference type="PIRNR" id="PIRNR006221"/>
    </source>
</evidence>
<evidence type="ECO:0000313" key="5">
    <source>
        <dbReference type="Proteomes" id="UP000030746"/>
    </source>
</evidence>
<gene>
    <name evidence="4" type="ORF">LOTGIDRAFT_169246</name>
</gene>
<dbReference type="PANTHER" id="PTHR12149:SF8">
    <property type="entry name" value="PROTEIN-RIBULOSAMINE 3-KINASE"/>
    <property type="match status" value="1"/>
</dbReference>
<dbReference type="AlphaFoldDB" id="V3YZE4"/>
<keyword evidence="5" id="KW-1185">Reference proteome</keyword>
<evidence type="ECO:0000256" key="1">
    <source>
        <dbReference type="ARBA" id="ARBA00011961"/>
    </source>
</evidence>
<dbReference type="Pfam" id="PF03881">
    <property type="entry name" value="Fructosamin_kin"/>
    <property type="match status" value="2"/>
</dbReference>
<dbReference type="GeneID" id="20241096"/>
<dbReference type="Gene3D" id="3.30.200.20">
    <property type="entry name" value="Phosphorylase Kinase, domain 1"/>
    <property type="match status" value="1"/>
</dbReference>
<protein>
    <recommendedName>
        <fullName evidence="1">protein-ribulosamine 3-kinase</fullName>
        <ecNumber evidence="1">2.7.1.172</ecNumber>
    </recommendedName>
</protein>
<comment type="similarity">
    <text evidence="3">Belongs to the fructosamine kinase family.</text>
</comment>
<evidence type="ECO:0000256" key="2">
    <source>
        <dbReference type="ARBA" id="ARBA00048655"/>
    </source>
</evidence>
<dbReference type="GO" id="GO:0102193">
    <property type="term" value="F:protein-ribulosamine 3-kinase activity"/>
    <property type="evidence" value="ECO:0007669"/>
    <property type="project" value="UniProtKB-EC"/>
</dbReference>
<dbReference type="RefSeq" id="XP_009065808.1">
    <property type="nucleotide sequence ID" value="XM_009067560.1"/>
</dbReference>
<accession>V3YZE4</accession>
<dbReference type="KEGG" id="lgi:LOTGIDRAFT_169246"/>
<dbReference type="Gene3D" id="3.90.1200.10">
    <property type="match status" value="1"/>
</dbReference>
<dbReference type="EC" id="2.7.1.172" evidence="1"/>
<sequence length="330" mass="38373">MEDFKLIESDIQLALNDENLHFEKEVKGGIVNKAALFSSTDSSQYFIKLNDNDVATEMFEAESNSLDFLSRTKIIDVPKSYKVLNISNNEVNNYSVHILEYIPDLEPMTTYWSELGEKIARLHTFNSSLKELADKKDGFIQGDDNDDESDSYVDKFGSLLPRYLGIFRLDPVQRSSWEEYFIGDILEPLQVGLANKYGDRSLLSKWSWLRIHMSKLFQDVEITPEVNHGDLCQANFGQTSNGPVLFDPSVNYAHTEFDLLLSYHEESFHDDFFKGYYEVLPEQPGIEKRMEAYKFFYNVIMWYHIDDDKYKVEAHNSADKIKDLIEHQNK</sequence>
<evidence type="ECO:0000313" key="4">
    <source>
        <dbReference type="EMBL" id="ESO83553.1"/>
    </source>
</evidence>